<dbReference type="GO" id="GO:0051287">
    <property type="term" value="F:NAD binding"/>
    <property type="evidence" value="ECO:0007669"/>
    <property type="project" value="InterPro"/>
</dbReference>
<name>A0A3G6IWB7_9CORY</name>
<organism evidence="7 8">
    <name type="scientific">Corynebacterium pseudopelargi</name>
    <dbReference type="NCBI Taxonomy" id="2080757"/>
    <lineage>
        <taxon>Bacteria</taxon>
        <taxon>Bacillati</taxon>
        <taxon>Actinomycetota</taxon>
        <taxon>Actinomycetes</taxon>
        <taxon>Mycobacteriales</taxon>
        <taxon>Corynebacteriaceae</taxon>
        <taxon>Corynebacterium</taxon>
    </lineage>
</organism>
<feature type="active site" evidence="4">
    <location>
        <position position="156"/>
    </location>
</feature>
<dbReference type="EMBL" id="CP033898">
    <property type="protein sequence ID" value="AZA10075.1"/>
    <property type="molecule type" value="Genomic_DNA"/>
</dbReference>
<sequence length="275" mass="28430">MGTELALHLLEDHEVTVWNRTAAKAQKLVDAGATLANSPAEAVSGADLVGTCLFGPPQIKEVVLDANLIPDGVPWADATTVSPADTSDFAEAVPTYVATPVVGSLGPAREGKLGVYVGGADAQARELVAKVVAPWAAANPERLKVVDSAAKAATGKLMANLALAVSAQGVLEALQLAASNDVDAQEALEMLDSTGLAFLKNMKAPFVLGERETCPGDFTVDAIAKDVGLMLRSANTVLPATAAALESLEGQQEQGRGDEDFSAMLVYRNKINPAQ</sequence>
<dbReference type="InterPro" id="IPR036291">
    <property type="entry name" value="NAD(P)-bd_dom_sf"/>
</dbReference>
<dbReference type="SUPFAM" id="SSF51735">
    <property type="entry name" value="NAD(P)-binding Rossmann-fold domains"/>
    <property type="match status" value="1"/>
</dbReference>
<dbReference type="GO" id="GO:0050661">
    <property type="term" value="F:NADP binding"/>
    <property type="evidence" value="ECO:0007669"/>
    <property type="project" value="InterPro"/>
</dbReference>
<dbReference type="InterPro" id="IPR008927">
    <property type="entry name" value="6-PGluconate_DH-like_C_sf"/>
</dbReference>
<dbReference type="InterPro" id="IPR051265">
    <property type="entry name" value="HIBADH-related_NP60_sf"/>
</dbReference>
<proteinExistence type="inferred from homology"/>
<dbReference type="InterPro" id="IPR006115">
    <property type="entry name" value="6PGDH_NADP-bd"/>
</dbReference>
<dbReference type="EC" id="1.1.1.60" evidence="7"/>
<evidence type="ECO:0000313" key="7">
    <source>
        <dbReference type="EMBL" id="AZA10075.1"/>
    </source>
</evidence>
<evidence type="ECO:0000259" key="5">
    <source>
        <dbReference type="Pfam" id="PF03446"/>
    </source>
</evidence>
<evidence type="ECO:0000256" key="4">
    <source>
        <dbReference type="PIRSR" id="PIRSR000103-1"/>
    </source>
</evidence>
<dbReference type="KEGG" id="cpso:CPPEL_09860"/>
<dbReference type="AlphaFoldDB" id="A0A3G6IWB7"/>
<dbReference type="SUPFAM" id="SSF48179">
    <property type="entry name" value="6-phosphogluconate dehydrogenase C-terminal domain-like"/>
    <property type="match status" value="1"/>
</dbReference>
<dbReference type="InterPro" id="IPR015815">
    <property type="entry name" value="HIBADH-related"/>
</dbReference>
<reference evidence="7 8" key="1">
    <citation type="submission" date="2018-11" db="EMBL/GenBank/DDBJ databases">
        <authorList>
            <person name="Kleinhagauer T."/>
            <person name="Glaeser S.P."/>
            <person name="Spergser J."/>
            <person name="Ruckert C."/>
            <person name="Kaempfer P."/>
            <person name="Busse H.-J."/>
        </authorList>
    </citation>
    <scope>NUCLEOTIDE SEQUENCE [LARGE SCALE GENOMIC DNA]</scope>
    <source>
        <strain evidence="7 8">812CH</strain>
    </source>
</reference>
<evidence type="ECO:0000256" key="2">
    <source>
        <dbReference type="ARBA" id="ARBA00023002"/>
    </source>
</evidence>
<dbReference type="Pfam" id="PF14833">
    <property type="entry name" value="NAD_binding_11"/>
    <property type="match status" value="1"/>
</dbReference>
<feature type="domain" description="3-hydroxyisobutyrate dehydrogenase-like NAD-binding" evidence="6">
    <location>
        <begin position="152"/>
        <end position="265"/>
    </location>
</feature>
<dbReference type="InterPro" id="IPR013328">
    <property type="entry name" value="6PGD_dom2"/>
</dbReference>
<evidence type="ECO:0000259" key="6">
    <source>
        <dbReference type="Pfam" id="PF14833"/>
    </source>
</evidence>
<comment type="similarity">
    <text evidence="1">Belongs to the HIBADH-related family.</text>
</comment>
<keyword evidence="3" id="KW-0520">NAD</keyword>
<dbReference type="Proteomes" id="UP000271426">
    <property type="component" value="Chromosome"/>
</dbReference>
<dbReference type="PANTHER" id="PTHR43580:SF2">
    <property type="entry name" value="CYTOKINE-LIKE NUCLEAR FACTOR N-PAC"/>
    <property type="match status" value="1"/>
</dbReference>
<keyword evidence="2 7" id="KW-0560">Oxidoreductase</keyword>
<feature type="domain" description="6-phosphogluconate dehydrogenase NADP-binding" evidence="5">
    <location>
        <begin position="1"/>
        <end position="137"/>
    </location>
</feature>
<evidence type="ECO:0000256" key="3">
    <source>
        <dbReference type="ARBA" id="ARBA00023027"/>
    </source>
</evidence>
<dbReference type="Pfam" id="PF03446">
    <property type="entry name" value="NAD_binding_2"/>
    <property type="match status" value="1"/>
</dbReference>
<dbReference type="Gene3D" id="3.40.50.720">
    <property type="entry name" value="NAD(P)-binding Rossmann-like Domain"/>
    <property type="match status" value="1"/>
</dbReference>
<gene>
    <name evidence="7" type="primary">garR</name>
    <name evidence="7" type="ORF">CPPEL_09860</name>
</gene>
<dbReference type="PIRSF" id="PIRSF000103">
    <property type="entry name" value="HIBADH"/>
    <property type="match status" value="1"/>
</dbReference>
<protein>
    <submittedName>
        <fullName evidence="7">2-hydroxy-3-oxopropionate reductase</fullName>
        <ecNumber evidence="7">1.1.1.60</ecNumber>
    </submittedName>
</protein>
<dbReference type="InterPro" id="IPR029154">
    <property type="entry name" value="HIBADH-like_NADP-bd"/>
</dbReference>
<accession>A0A3G6IWB7</accession>
<dbReference type="Gene3D" id="1.10.1040.10">
    <property type="entry name" value="N-(1-d-carboxylethyl)-l-norvaline Dehydrogenase, domain 2"/>
    <property type="match status" value="1"/>
</dbReference>
<evidence type="ECO:0000313" key="8">
    <source>
        <dbReference type="Proteomes" id="UP000271426"/>
    </source>
</evidence>
<keyword evidence="8" id="KW-1185">Reference proteome</keyword>
<dbReference type="GO" id="GO:0008679">
    <property type="term" value="F:2-hydroxy-3-oxopropionate reductase activity"/>
    <property type="evidence" value="ECO:0007669"/>
    <property type="project" value="UniProtKB-EC"/>
</dbReference>
<evidence type="ECO:0000256" key="1">
    <source>
        <dbReference type="ARBA" id="ARBA00009080"/>
    </source>
</evidence>
<dbReference type="PANTHER" id="PTHR43580">
    <property type="entry name" value="OXIDOREDUCTASE GLYR1-RELATED"/>
    <property type="match status" value="1"/>
</dbReference>